<feature type="signal peptide" evidence="1">
    <location>
        <begin position="1"/>
        <end position="28"/>
    </location>
</feature>
<dbReference type="Pfam" id="PF13432">
    <property type="entry name" value="TPR_16"/>
    <property type="match status" value="1"/>
</dbReference>
<protein>
    <submittedName>
        <fullName evidence="2">Tetratricopeptide repeat protein</fullName>
    </submittedName>
</protein>
<evidence type="ECO:0000313" key="2">
    <source>
        <dbReference type="EMBL" id="QDU39906.1"/>
    </source>
</evidence>
<dbReference type="EMBL" id="CP036275">
    <property type="protein sequence ID" value="QDU39906.1"/>
    <property type="molecule type" value="Genomic_DNA"/>
</dbReference>
<reference evidence="2 3" key="1">
    <citation type="submission" date="2019-02" db="EMBL/GenBank/DDBJ databases">
        <title>Deep-cultivation of Planctomycetes and their phenomic and genomic characterization uncovers novel biology.</title>
        <authorList>
            <person name="Wiegand S."/>
            <person name="Jogler M."/>
            <person name="Boedeker C."/>
            <person name="Pinto D."/>
            <person name="Vollmers J."/>
            <person name="Rivas-Marin E."/>
            <person name="Kohn T."/>
            <person name="Peeters S.H."/>
            <person name="Heuer A."/>
            <person name="Rast P."/>
            <person name="Oberbeckmann S."/>
            <person name="Bunk B."/>
            <person name="Jeske O."/>
            <person name="Meyerdierks A."/>
            <person name="Storesund J.E."/>
            <person name="Kallscheuer N."/>
            <person name="Luecker S."/>
            <person name="Lage O.M."/>
            <person name="Pohl T."/>
            <person name="Merkel B.J."/>
            <person name="Hornburger P."/>
            <person name="Mueller R.-W."/>
            <person name="Bruemmer F."/>
            <person name="Labrenz M."/>
            <person name="Spormann A.M."/>
            <person name="Op den Camp H."/>
            <person name="Overmann J."/>
            <person name="Amann R."/>
            <person name="Jetten M.S.M."/>
            <person name="Mascher T."/>
            <person name="Medema M.H."/>
            <person name="Devos D.P."/>
            <person name="Kaster A.-K."/>
            <person name="Ovreas L."/>
            <person name="Rohde M."/>
            <person name="Galperin M.Y."/>
            <person name="Jogler C."/>
        </authorList>
    </citation>
    <scope>NUCLEOTIDE SEQUENCE [LARGE SCALE GENOMIC DNA]</scope>
    <source>
        <strain evidence="2 3">Mal4</strain>
    </source>
</reference>
<proteinExistence type="predicted"/>
<evidence type="ECO:0000313" key="3">
    <source>
        <dbReference type="Proteomes" id="UP000320496"/>
    </source>
</evidence>
<dbReference type="InterPro" id="IPR019734">
    <property type="entry name" value="TPR_rpt"/>
</dbReference>
<dbReference type="Gene3D" id="3.40.50.10610">
    <property type="entry name" value="ABC-type transport auxiliary lipoprotein component"/>
    <property type="match status" value="1"/>
</dbReference>
<evidence type="ECO:0000256" key="1">
    <source>
        <dbReference type="SAM" id="SignalP"/>
    </source>
</evidence>
<name>A0A517ZBN8_9PLAN</name>
<dbReference type="InterPro" id="IPR011990">
    <property type="entry name" value="TPR-like_helical_dom_sf"/>
</dbReference>
<feature type="chain" id="PRO_5022162947" evidence="1">
    <location>
        <begin position="29"/>
        <end position="337"/>
    </location>
</feature>
<dbReference type="Proteomes" id="UP000320496">
    <property type="component" value="Chromosome"/>
</dbReference>
<dbReference type="Gene3D" id="1.25.40.10">
    <property type="entry name" value="Tetratricopeptide repeat domain"/>
    <property type="match status" value="1"/>
</dbReference>
<gene>
    <name evidence="2" type="ORF">Mal4_42590</name>
</gene>
<sequence precursor="true">MLPEQTGSALRCRALCLLALILTGCAHTAQIQCLQPADVDISAIRRVAVLDLSGAGGETVATVVAGRLWSSEIYDLVEPSDVWPVAQTAATSELTDAELESLLKSARATAVDAVITGSVLRYECREESGPAEGRTGRRWWAWGGSDEESQGVRLAANVEIEFRLIGVEDGETLASRRCRRDVIETCAESPSAADREQLLDDLTQSCVDEFLAVVTPHEIPVEMRLAHCPWYQRGGRQVQRGIKLARQGRWDDAEEQWRKAVERNPGSDAALFNLALAAAHRHDFDAAEDYAMQALRLRHTECYTLGLEEIRRQCTAYQVAQQQRWATGVVPAAAGTW</sequence>
<dbReference type="OrthoDB" id="262356at2"/>
<organism evidence="2 3">
    <name type="scientific">Maioricimonas rarisocia</name>
    <dbReference type="NCBI Taxonomy" id="2528026"/>
    <lineage>
        <taxon>Bacteria</taxon>
        <taxon>Pseudomonadati</taxon>
        <taxon>Planctomycetota</taxon>
        <taxon>Planctomycetia</taxon>
        <taxon>Planctomycetales</taxon>
        <taxon>Planctomycetaceae</taxon>
        <taxon>Maioricimonas</taxon>
    </lineage>
</organism>
<accession>A0A517ZBN8</accession>
<keyword evidence="1" id="KW-0732">Signal</keyword>
<dbReference type="SUPFAM" id="SSF48452">
    <property type="entry name" value="TPR-like"/>
    <property type="match status" value="1"/>
</dbReference>
<dbReference type="KEGG" id="mri:Mal4_42590"/>
<dbReference type="SMART" id="SM00028">
    <property type="entry name" value="TPR"/>
    <property type="match status" value="2"/>
</dbReference>
<dbReference type="AlphaFoldDB" id="A0A517ZBN8"/>
<keyword evidence="3" id="KW-1185">Reference proteome</keyword>